<gene>
    <name evidence="5" type="ORF">CARUB_v10001185mg</name>
</gene>
<proteinExistence type="inferred from homology"/>
<dbReference type="CDD" id="cd03676">
    <property type="entry name" value="NUDIX_Tnr3_like"/>
    <property type="match status" value="1"/>
</dbReference>
<dbReference type="Proteomes" id="UP000029121">
    <property type="component" value="Unassembled WGS sequence"/>
</dbReference>
<dbReference type="Pfam" id="PF15916">
    <property type="entry name" value="DUF4743"/>
    <property type="match status" value="1"/>
</dbReference>
<dbReference type="FunFam" id="3.90.79.10:FF:000019">
    <property type="entry name" value="Thiamin pyrophosphokinase, putative"/>
    <property type="match status" value="1"/>
</dbReference>
<dbReference type="InterPro" id="IPR000086">
    <property type="entry name" value="NUDIX_hydrolase_dom"/>
</dbReference>
<keyword evidence="6" id="KW-1185">Reference proteome</keyword>
<dbReference type="Gene3D" id="3.90.79.10">
    <property type="entry name" value="Nucleoside Triphosphate Pyrophosphohydrolase"/>
    <property type="match status" value="1"/>
</dbReference>
<comment type="similarity">
    <text evidence="2">Belongs to the Nudix hydrolase family.</text>
</comment>
<evidence type="ECO:0000256" key="1">
    <source>
        <dbReference type="ARBA" id="ARBA00003778"/>
    </source>
</evidence>
<evidence type="ECO:0000256" key="3">
    <source>
        <dbReference type="SAM" id="SignalP"/>
    </source>
</evidence>
<evidence type="ECO:0000313" key="6">
    <source>
        <dbReference type="Proteomes" id="UP000029121"/>
    </source>
</evidence>
<dbReference type="PANTHER" id="PTHR13622:SF8">
    <property type="entry name" value="THIAMIN PYROPHOSPHOKINASE 1"/>
    <property type="match status" value="1"/>
</dbReference>
<comment type="function">
    <text evidence="1">Probably mediates the hydrolysis of some nucleoside diphosphate derivatives.</text>
</comment>
<feature type="signal peptide" evidence="3">
    <location>
        <begin position="1"/>
        <end position="22"/>
    </location>
</feature>
<reference evidence="6" key="1">
    <citation type="journal article" date="2013" name="Nat. Genet.">
        <title>The Capsella rubella genome and the genomic consequences of rapid mating system evolution.</title>
        <authorList>
            <person name="Slotte T."/>
            <person name="Hazzouri K.M."/>
            <person name="Agren J.A."/>
            <person name="Koenig D."/>
            <person name="Maumus F."/>
            <person name="Guo Y.L."/>
            <person name="Steige K."/>
            <person name="Platts A.E."/>
            <person name="Escobar J.S."/>
            <person name="Newman L.K."/>
            <person name="Wang W."/>
            <person name="Mandakova T."/>
            <person name="Vello E."/>
            <person name="Smith L.M."/>
            <person name="Henz S.R."/>
            <person name="Steffen J."/>
            <person name="Takuno S."/>
            <person name="Brandvain Y."/>
            <person name="Coop G."/>
            <person name="Andolfatto P."/>
            <person name="Hu T.T."/>
            <person name="Blanchette M."/>
            <person name="Clark R.M."/>
            <person name="Quesneville H."/>
            <person name="Nordborg M."/>
            <person name="Gaut B.S."/>
            <person name="Lysak M.A."/>
            <person name="Jenkins J."/>
            <person name="Grimwood J."/>
            <person name="Chapman J."/>
            <person name="Prochnik S."/>
            <person name="Shu S."/>
            <person name="Rokhsar D."/>
            <person name="Schmutz J."/>
            <person name="Weigel D."/>
            <person name="Wright S.I."/>
        </authorList>
    </citation>
    <scope>NUCLEOTIDE SEQUENCE [LARGE SCALE GENOMIC DNA]</scope>
    <source>
        <strain evidence="6">cv. Monte Gargano</strain>
    </source>
</reference>
<accession>R0HB33</accession>
<dbReference type="InterPro" id="IPR015797">
    <property type="entry name" value="NUDIX_hydrolase-like_dom_sf"/>
</dbReference>
<evidence type="ECO:0000313" key="5">
    <source>
        <dbReference type="EMBL" id="EOA20848.1"/>
    </source>
</evidence>
<dbReference type="KEGG" id="crb:17881673"/>
<evidence type="ECO:0000256" key="2">
    <source>
        <dbReference type="ARBA" id="ARBA00005582"/>
    </source>
</evidence>
<dbReference type="InterPro" id="IPR031804">
    <property type="entry name" value="DUF4743"/>
</dbReference>
<protein>
    <recommendedName>
        <fullName evidence="4">Nudix hydrolase domain-containing protein</fullName>
    </recommendedName>
</protein>
<sequence>MASGFCSLGLNVTSLLSSHALARLVVLPTLRWRSSSISMSPRLCISRALSAATSPVSSSFTWDDVIETGRAEYAPRNSSDLTGFLEKVDRCNRGSEKLAEFIPFVIEEQIVGYIHKGFFTEYLREFHGIFTFAHNGSFPDRVGGYVTLNLMFQKPEDRTRAVADVIKILGDKGIIPGIRNELYPVKSSFNAPVLFSLERAAAPFFGLKGYGVHMNGYVKKDGQKSLWIGKRSLAKPTYPGMLDHLVAGGLPHGISCGENLVKECEEEAGISKTIADRAIAVGAVSYMDIDQYCFKRDVLFCYDLELPEDFVPQNQDGEVESFKLIPVAQVANVIRETSFFKANCSLVITDFLFRHGFIKPEQLGYLDLYRRLRNGDCS</sequence>
<organism evidence="5 6">
    <name type="scientific">Capsella rubella</name>
    <dbReference type="NCBI Taxonomy" id="81985"/>
    <lineage>
        <taxon>Eukaryota</taxon>
        <taxon>Viridiplantae</taxon>
        <taxon>Streptophyta</taxon>
        <taxon>Embryophyta</taxon>
        <taxon>Tracheophyta</taxon>
        <taxon>Spermatophyta</taxon>
        <taxon>Magnoliopsida</taxon>
        <taxon>eudicotyledons</taxon>
        <taxon>Gunneridae</taxon>
        <taxon>Pentapetalae</taxon>
        <taxon>rosids</taxon>
        <taxon>malvids</taxon>
        <taxon>Brassicales</taxon>
        <taxon>Brassicaceae</taxon>
        <taxon>Camelineae</taxon>
        <taxon>Capsella</taxon>
    </lineage>
</organism>
<dbReference type="PROSITE" id="PS51462">
    <property type="entry name" value="NUDIX"/>
    <property type="match status" value="1"/>
</dbReference>
<dbReference type="OrthoDB" id="10261522at2759"/>
<dbReference type="GO" id="GO:0044715">
    <property type="term" value="F:8-oxo-dGDP phosphatase activity"/>
    <property type="evidence" value="ECO:0007669"/>
    <property type="project" value="TreeGrafter"/>
</dbReference>
<dbReference type="STRING" id="81985.R0HB33"/>
<dbReference type="EMBL" id="KB870810">
    <property type="protein sequence ID" value="EOA20848.1"/>
    <property type="molecule type" value="Genomic_DNA"/>
</dbReference>
<name>R0HB33_9BRAS</name>
<dbReference type="SUPFAM" id="SSF55811">
    <property type="entry name" value="Nudix"/>
    <property type="match status" value="1"/>
</dbReference>
<feature type="domain" description="Nudix hydrolase" evidence="4">
    <location>
        <begin position="209"/>
        <end position="350"/>
    </location>
</feature>
<feature type="chain" id="PRO_5004342442" description="Nudix hydrolase domain-containing protein" evidence="3">
    <location>
        <begin position="23"/>
        <end position="378"/>
    </location>
</feature>
<evidence type="ECO:0000259" key="4">
    <source>
        <dbReference type="PROSITE" id="PS51462"/>
    </source>
</evidence>
<dbReference type="PANTHER" id="PTHR13622">
    <property type="entry name" value="THIAMIN PYROPHOSPHOKINASE"/>
    <property type="match status" value="1"/>
</dbReference>
<dbReference type="Pfam" id="PF00293">
    <property type="entry name" value="NUDIX"/>
    <property type="match status" value="1"/>
</dbReference>
<dbReference type="eggNOG" id="KOG4313">
    <property type="taxonomic scope" value="Eukaryota"/>
</dbReference>
<keyword evidence="3" id="KW-0732">Signal</keyword>
<dbReference type="AlphaFoldDB" id="R0HB33"/>